<reference evidence="1 2" key="1">
    <citation type="submission" date="2023-04" db="EMBL/GenBank/DDBJ databases">
        <title>Spirochaete genome identified in red abalone sample constitutes a novel genus.</title>
        <authorList>
            <person name="Sharma S.P."/>
            <person name="Purcell C.M."/>
            <person name="Hyde J.R."/>
            <person name="Severin A.J."/>
        </authorList>
    </citation>
    <scope>NUCLEOTIDE SEQUENCE [LARGE SCALE GENOMIC DNA]</scope>
    <source>
        <strain evidence="1 2">SP-2023</strain>
    </source>
</reference>
<protein>
    <submittedName>
        <fullName evidence="1">Uncharacterized protein</fullName>
    </submittedName>
</protein>
<evidence type="ECO:0000313" key="1">
    <source>
        <dbReference type="EMBL" id="WGK69370.1"/>
    </source>
</evidence>
<dbReference type="RefSeq" id="WP_326927553.1">
    <property type="nucleotide sequence ID" value="NZ_CP123443.1"/>
</dbReference>
<gene>
    <name evidence="1" type="ORF">P0082_00505</name>
</gene>
<evidence type="ECO:0000313" key="2">
    <source>
        <dbReference type="Proteomes" id="UP001228690"/>
    </source>
</evidence>
<organism evidence="1 2">
    <name type="scientific">Candidatus Haliotispira prima</name>
    <dbReference type="NCBI Taxonomy" id="3034016"/>
    <lineage>
        <taxon>Bacteria</taxon>
        <taxon>Pseudomonadati</taxon>
        <taxon>Spirochaetota</taxon>
        <taxon>Spirochaetia</taxon>
        <taxon>Spirochaetales</taxon>
        <taxon>Spirochaetaceae</taxon>
        <taxon>Candidatus Haliotispira</taxon>
    </lineage>
</organism>
<keyword evidence="2" id="KW-1185">Reference proteome</keyword>
<sequence>MNSILAVTDVGAVIRLAAETVPTKAEAQASKGYVSLSIEADSTRKFSISQHYGSDFTDGLTLADVLVPNTSYKLYLFMPSAIDLAQTKIKGGEIKEDRVEISFTTAILPAEGDAKWLSSNGKCVEGVDTFYFMQAQQGVAVCYFYLNSAPVFVDLTVKNGTVFDNMGTYNGTTSVVNAHANFNFVYESISGYTSNSANHYSYWMGADKVSILKNTVRTSITDQLGGSILVFLPVTRY</sequence>
<dbReference type="EMBL" id="CP123443">
    <property type="protein sequence ID" value="WGK69370.1"/>
    <property type="molecule type" value="Genomic_DNA"/>
</dbReference>
<accession>A0ABY8MIG8</accession>
<proteinExistence type="predicted"/>
<name>A0ABY8MIG8_9SPIO</name>
<dbReference type="Proteomes" id="UP001228690">
    <property type="component" value="Chromosome"/>
</dbReference>